<gene>
    <name evidence="11" type="ORF">K470DRAFT_255568</name>
</gene>
<evidence type="ECO:0000313" key="12">
    <source>
        <dbReference type="Proteomes" id="UP000799421"/>
    </source>
</evidence>
<feature type="compositionally biased region" description="Low complexity" evidence="10">
    <location>
        <begin position="171"/>
        <end position="187"/>
    </location>
</feature>
<feature type="region of interest" description="Disordered" evidence="10">
    <location>
        <begin position="1"/>
        <end position="27"/>
    </location>
</feature>
<sequence length="627" mass="68700">MTAAHDRTQDGEILEGDRPAKRPKVDGHCVMSGIAEDDYIDDDEEAWNEIYGMTKAQEDETMGNGNDKVDGEINDTSGEPYSADAKEPSLVAAAAKESPTISRVEGSDIEEHDKTGIAPGLGASVPGIKISKDKTQTVAAKSDILRVADHVKPVAAETAQKEQPDAEWEFDSSAAESSSSDESSGSSYEMLDPLTAAKMLMENEGDELHQFSLHDGPRTAHENIEEPVKPDIIITEDMKITALGTVQSIIENLILIKGTVSGEYQVLESGSVLCNEHRKPVGVVAETLGRVQEPMYSVVFNNKKEIEDAALISGTTVYYVDQHSTFVFTQPLHNQKGTDASNKYNEEADADEMEFSDDEAETRFRRMQKLARKAAKGEGQEGSPSTSKGRPFVSQKKSEANLPQDDDEPDEFYRPLKRPDNLSELMAAGSSKPDRGRGRGRWGNRGRNHGGGAGQAGRQHQRPAQSFPDRHNKVWRGGQQQRPSSQRVESAWNQPAAASTAPAHQPAPTSFLAQQLHALPQGSAHTTNDFPHPFNQPLPAQPPPGAYINPGFFQNQQYTPQLWSQLQYQQLAAAQQQQVYGGWTALPQQAQATWSAQPPEQPNNDANQQQQPPDLAEILRRINGEAR</sequence>
<feature type="compositionally biased region" description="Low complexity" evidence="10">
    <location>
        <begin position="476"/>
        <end position="487"/>
    </location>
</feature>
<dbReference type="GO" id="GO:0006364">
    <property type="term" value="P:rRNA processing"/>
    <property type="evidence" value="ECO:0007669"/>
    <property type="project" value="UniProtKB-KW"/>
</dbReference>
<feature type="region of interest" description="Disordered" evidence="10">
    <location>
        <begin position="155"/>
        <end position="188"/>
    </location>
</feature>
<keyword evidence="12" id="KW-1185">Reference proteome</keyword>
<dbReference type="Proteomes" id="UP000799421">
    <property type="component" value="Unassembled WGS sequence"/>
</dbReference>
<feature type="compositionally biased region" description="Basic and acidic residues" evidence="10">
    <location>
        <begin position="105"/>
        <end position="115"/>
    </location>
</feature>
<dbReference type="GO" id="GO:0003723">
    <property type="term" value="F:RNA binding"/>
    <property type="evidence" value="ECO:0007669"/>
    <property type="project" value="UniProtKB-KW"/>
</dbReference>
<evidence type="ECO:0000256" key="5">
    <source>
        <dbReference type="ARBA" id="ARBA00022552"/>
    </source>
</evidence>
<protein>
    <recommendedName>
        <fullName evidence="3">H/ACA ribonucleoprotein complex non-core subunit NAF1</fullName>
    </recommendedName>
    <alternativeName>
        <fullName evidence="9">Nuclear assembly factor 1</fullName>
    </alternativeName>
</protein>
<dbReference type="GO" id="GO:0005732">
    <property type="term" value="C:sno(s)RNA-containing ribonucleoprotein complex"/>
    <property type="evidence" value="ECO:0007669"/>
    <property type="project" value="InterPro"/>
</dbReference>
<evidence type="ECO:0000256" key="6">
    <source>
        <dbReference type="ARBA" id="ARBA00022553"/>
    </source>
</evidence>
<dbReference type="InterPro" id="IPR040309">
    <property type="entry name" value="Naf1"/>
</dbReference>
<evidence type="ECO:0000256" key="7">
    <source>
        <dbReference type="ARBA" id="ARBA00022884"/>
    </source>
</evidence>
<keyword evidence="4" id="KW-0690">Ribosome biogenesis</keyword>
<feature type="compositionally biased region" description="Polar residues" evidence="10">
    <location>
        <begin position="333"/>
        <end position="343"/>
    </location>
</feature>
<reference evidence="11" key="1">
    <citation type="journal article" date="2020" name="Stud. Mycol.">
        <title>101 Dothideomycetes genomes: a test case for predicting lifestyles and emergence of pathogens.</title>
        <authorList>
            <person name="Haridas S."/>
            <person name="Albert R."/>
            <person name="Binder M."/>
            <person name="Bloem J."/>
            <person name="Labutti K."/>
            <person name="Salamov A."/>
            <person name="Andreopoulos B."/>
            <person name="Baker S."/>
            <person name="Barry K."/>
            <person name="Bills G."/>
            <person name="Bluhm B."/>
            <person name="Cannon C."/>
            <person name="Castanera R."/>
            <person name="Culley D."/>
            <person name="Daum C."/>
            <person name="Ezra D."/>
            <person name="Gonzalez J."/>
            <person name="Henrissat B."/>
            <person name="Kuo A."/>
            <person name="Liang C."/>
            <person name="Lipzen A."/>
            <person name="Lutzoni F."/>
            <person name="Magnuson J."/>
            <person name="Mondo S."/>
            <person name="Nolan M."/>
            <person name="Ohm R."/>
            <person name="Pangilinan J."/>
            <person name="Park H.-J."/>
            <person name="Ramirez L."/>
            <person name="Alfaro M."/>
            <person name="Sun H."/>
            <person name="Tritt A."/>
            <person name="Yoshinaga Y."/>
            <person name="Zwiers L.-H."/>
            <person name="Turgeon B."/>
            <person name="Goodwin S."/>
            <person name="Spatafora J."/>
            <person name="Crous P."/>
            <person name="Grigoriev I."/>
        </authorList>
    </citation>
    <scope>NUCLEOTIDE SEQUENCE</scope>
    <source>
        <strain evidence="11">CBS 480.64</strain>
    </source>
</reference>
<name>A0A6A7C664_9PEZI</name>
<dbReference type="EMBL" id="MU005963">
    <property type="protein sequence ID" value="KAF2863066.1"/>
    <property type="molecule type" value="Genomic_DNA"/>
</dbReference>
<keyword evidence="5" id="KW-0698">rRNA processing</keyword>
<feature type="compositionally biased region" description="Basic and acidic residues" evidence="10">
    <location>
        <begin position="411"/>
        <end position="421"/>
    </location>
</feature>
<dbReference type="GO" id="GO:0000493">
    <property type="term" value="P:box H/ACA snoRNP assembly"/>
    <property type="evidence" value="ECO:0007669"/>
    <property type="project" value="InterPro"/>
</dbReference>
<feature type="compositionally biased region" description="Acidic residues" evidence="10">
    <location>
        <begin position="347"/>
        <end position="360"/>
    </location>
</feature>
<comment type="subcellular location">
    <subcellularLocation>
        <location evidence="1">Nucleus</location>
    </subcellularLocation>
</comment>
<keyword evidence="8" id="KW-0539">Nucleus</keyword>
<feature type="region of interest" description="Disordered" evidence="10">
    <location>
        <begin position="333"/>
        <end position="552"/>
    </location>
</feature>
<dbReference type="InterPro" id="IPR007504">
    <property type="entry name" value="H/ACA_rnp_Gar1/Naf1"/>
</dbReference>
<keyword evidence="7" id="KW-0694">RNA-binding</keyword>
<feature type="compositionally biased region" description="Basic and acidic residues" evidence="10">
    <location>
        <begin position="617"/>
        <end position="627"/>
    </location>
</feature>
<feature type="compositionally biased region" description="Low complexity" evidence="10">
    <location>
        <begin position="596"/>
        <end position="614"/>
    </location>
</feature>
<dbReference type="Gene3D" id="2.40.10.230">
    <property type="entry name" value="Probable tRNA pseudouridine synthase domain"/>
    <property type="match status" value="1"/>
</dbReference>
<accession>A0A6A7C664</accession>
<feature type="compositionally biased region" description="Low complexity" evidence="10">
    <location>
        <begin position="494"/>
        <end position="510"/>
    </location>
</feature>
<dbReference type="InterPro" id="IPR038664">
    <property type="entry name" value="Gar1/Naf1_Cbf5-bd_sf"/>
</dbReference>
<evidence type="ECO:0000256" key="9">
    <source>
        <dbReference type="ARBA" id="ARBA00076743"/>
    </source>
</evidence>
<evidence type="ECO:0000256" key="2">
    <source>
        <dbReference type="ARBA" id="ARBA00009801"/>
    </source>
</evidence>
<dbReference type="GO" id="GO:0001522">
    <property type="term" value="P:pseudouridine synthesis"/>
    <property type="evidence" value="ECO:0007669"/>
    <property type="project" value="InterPro"/>
</dbReference>
<dbReference type="OrthoDB" id="21550at2759"/>
<evidence type="ECO:0000256" key="4">
    <source>
        <dbReference type="ARBA" id="ARBA00022517"/>
    </source>
</evidence>
<keyword evidence="6" id="KW-0597">Phosphoprotein</keyword>
<feature type="compositionally biased region" description="Basic residues" evidence="10">
    <location>
        <begin position="365"/>
        <end position="374"/>
    </location>
</feature>
<dbReference type="PANTHER" id="PTHR31633">
    <property type="entry name" value="H/ACA RIBONUCLEOPROTEIN COMPLEX NON-CORE SUBUNIT NAF1"/>
    <property type="match status" value="1"/>
</dbReference>
<dbReference type="PANTHER" id="PTHR31633:SF1">
    <property type="entry name" value="H_ACA RIBONUCLEOPROTEIN COMPLEX NON-CORE SUBUNIT NAF1"/>
    <property type="match status" value="1"/>
</dbReference>
<dbReference type="AlphaFoldDB" id="A0A6A7C664"/>
<dbReference type="SUPFAM" id="SSF50447">
    <property type="entry name" value="Translation proteins"/>
    <property type="match status" value="1"/>
</dbReference>
<evidence type="ECO:0000256" key="1">
    <source>
        <dbReference type="ARBA" id="ARBA00004123"/>
    </source>
</evidence>
<organism evidence="11 12">
    <name type="scientific">Piedraia hortae CBS 480.64</name>
    <dbReference type="NCBI Taxonomy" id="1314780"/>
    <lineage>
        <taxon>Eukaryota</taxon>
        <taxon>Fungi</taxon>
        <taxon>Dikarya</taxon>
        <taxon>Ascomycota</taxon>
        <taxon>Pezizomycotina</taxon>
        <taxon>Dothideomycetes</taxon>
        <taxon>Dothideomycetidae</taxon>
        <taxon>Capnodiales</taxon>
        <taxon>Piedraiaceae</taxon>
        <taxon>Piedraia</taxon>
    </lineage>
</organism>
<dbReference type="GO" id="GO:0005634">
    <property type="term" value="C:nucleus"/>
    <property type="evidence" value="ECO:0007669"/>
    <property type="project" value="UniProtKB-SubCell"/>
</dbReference>
<proteinExistence type="inferred from homology"/>
<evidence type="ECO:0000313" key="11">
    <source>
        <dbReference type="EMBL" id="KAF2863066.1"/>
    </source>
</evidence>
<feature type="region of interest" description="Disordered" evidence="10">
    <location>
        <begin position="589"/>
        <end position="627"/>
    </location>
</feature>
<feature type="compositionally biased region" description="Pro residues" evidence="10">
    <location>
        <begin position="534"/>
        <end position="545"/>
    </location>
</feature>
<dbReference type="FunFam" id="2.40.10.230:FF:000002">
    <property type="entry name" value="H/ACA ribonucleoprotein complex non-core subunit NAF1"/>
    <property type="match status" value="1"/>
</dbReference>
<feature type="region of interest" description="Disordered" evidence="10">
    <location>
        <begin position="54"/>
        <end position="120"/>
    </location>
</feature>
<feature type="compositionally biased region" description="Basic residues" evidence="10">
    <location>
        <begin position="438"/>
        <end position="448"/>
    </location>
</feature>
<evidence type="ECO:0000256" key="8">
    <source>
        <dbReference type="ARBA" id="ARBA00023242"/>
    </source>
</evidence>
<evidence type="ECO:0000256" key="10">
    <source>
        <dbReference type="SAM" id="MobiDB-lite"/>
    </source>
</evidence>
<dbReference type="InterPro" id="IPR009000">
    <property type="entry name" value="Transl_B-barrel_sf"/>
</dbReference>
<comment type="similarity">
    <text evidence="2">Belongs to the NAF1 family.</text>
</comment>
<evidence type="ECO:0000256" key="3">
    <source>
        <dbReference type="ARBA" id="ARBA00021438"/>
    </source>
</evidence>
<dbReference type="Pfam" id="PF04410">
    <property type="entry name" value="Gar1"/>
    <property type="match status" value="1"/>
</dbReference>